<reference evidence="1" key="1">
    <citation type="submission" date="2014-09" db="EMBL/GenBank/DDBJ databases">
        <authorList>
            <person name="Magalhaes I.L.F."/>
            <person name="Oliveira U."/>
            <person name="Santos F.R."/>
            <person name="Vidigal T.H.D.A."/>
            <person name="Brescovit A.D."/>
            <person name="Santos A.J."/>
        </authorList>
    </citation>
    <scope>NUCLEOTIDE SEQUENCE</scope>
    <source>
        <tissue evidence="1">Shoot tissue taken approximately 20 cm above the soil surface</tissue>
    </source>
</reference>
<sequence length="48" mass="5653">MHAAGNYLFLKLESINPLNKWGQLFRLAHQKDTTQDRGCMYLFSMLFC</sequence>
<organism evidence="1">
    <name type="scientific">Arundo donax</name>
    <name type="common">Giant reed</name>
    <name type="synonym">Donax arundinaceus</name>
    <dbReference type="NCBI Taxonomy" id="35708"/>
    <lineage>
        <taxon>Eukaryota</taxon>
        <taxon>Viridiplantae</taxon>
        <taxon>Streptophyta</taxon>
        <taxon>Embryophyta</taxon>
        <taxon>Tracheophyta</taxon>
        <taxon>Spermatophyta</taxon>
        <taxon>Magnoliopsida</taxon>
        <taxon>Liliopsida</taxon>
        <taxon>Poales</taxon>
        <taxon>Poaceae</taxon>
        <taxon>PACMAD clade</taxon>
        <taxon>Arundinoideae</taxon>
        <taxon>Arundineae</taxon>
        <taxon>Arundo</taxon>
    </lineage>
</organism>
<accession>A0A0A9H4Y6</accession>
<evidence type="ECO:0000313" key="1">
    <source>
        <dbReference type="EMBL" id="JAE29916.1"/>
    </source>
</evidence>
<dbReference type="EMBL" id="GBRH01167980">
    <property type="protein sequence ID" value="JAE29916.1"/>
    <property type="molecule type" value="Transcribed_RNA"/>
</dbReference>
<name>A0A0A9H4Y6_ARUDO</name>
<protein>
    <submittedName>
        <fullName evidence="1">Uncharacterized protein</fullName>
    </submittedName>
</protein>
<proteinExistence type="predicted"/>
<dbReference type="AlphaFoldDB" id="A0A0A9H4Y6"/>
<reference evidence="1" key="2">
    <citation type="journal article" date="2015" name="Data Brief">
        <title>Shoot transcriptome of the giant reed, Arundo donax.</title>
        <authorList>
            <person name="Barrero R.A."/>
            <person name="Guerrero F.D."/>
            <person name="Moolhuijzen P."/>
            <person name="Goolsby J.A."/>
            <person name="Tidwell J."/>
            <person name="Bellgard S.E."/>
            <person name="Bellgard M.I."/>
        </authorList>
    </citation>
    <scope>NUCLEOTIDE SEQUENCE</scope>
    <source>
        <tissue evidence="1">Shoot tissue taken approximately 20 cm above the soil surface</tissue>
    </source>
</reference>